<dbReference type="Gene3D" id="3.20.20.80">
    <property type="entry name" value="Glycosidases"/>
    <property type="match status" value="1"/>
</dbReference>
<evidence type="ECO:0000256" key="6">
    <source>
        <dbReference type="ARBA" id="ARBA00022490"/>
    </source>
</evidence>
<dbReference type="Pfam" id="PF11941">
    <property type="entry name" value="DUF3459"/>
    <property type="match status" value="1"/>
</dbReference>
<name>A0AAU8FJW8_9BACT</name>
<dbReference type="Gene3D" id="1.10.10.760">
    <property type="entry name" value="E-set domains of sugar-utilizing enzymes"/>
    <property type="match status" value="1"/>
</dbReference>
<dbReference type="InterPro" id="IPR022567">
    <property type="entry name" value="DUF3459"/>
</dbReference>
<dbReference type="CDD" id="cd11325">
    <property type="entry name" value="AmyAc_GTHase"/>
    <property type="match status" value="1"/>
</dbReference>
<evidence type="ECO:0000256" key="17">
    <source>
        <dbReference type="PIRSR" id="PIRSR006337-3"/>
    </source>
</evidence>
<evidence type="ECO:0000256" key="7">
    <source>
        <dbReference type="ARBA" id="ARBA00022801"/>
    </source>
</evidence>
<dbReference type="PANTHER" id="PTHR43651:SF11">
    <property type="entry name" value="MALTO-OLIGOSYLTREHALOSE TREHALOHYDROLASE"/>
    <property type="match status" value="1"/>
</dbReference>
<dbReference type="InterPro" id="IPR006047">
    <property type="entry name" value="GH13_cat_dom"/>
</dbReference>
<dbReference type="NCBIfam" id="TIGR02402">
    <property type="entry name" value="trehalose_TreZ"/>
    <property type="match status" value="1"/>
</dbReference>
<keyword evidence="8" id="KW-0119">Carbohydrate metabolism</keyword>
<keyword evidence="7 14" id="KW-0378">Hydrolase</keyword>
<dbReference type="SUPFAM" id="SSF51445">
    <property type="entry name" value="(Trans)glycosidases"/>
    <property type="match status" value="1"/>
</dbReference>
<gene>
    <name evidence="19" type="primary">treZ</name>
    <name evidence="19" type="ORF">ABV298_26560</name>
</gene>
<feature type="active site" description="Proton donor" evidence="15">
    <location>
        <position position="294"/>
    </location>
</feature>
<dbReference type="EMBL" id="CP159289">
    <property type="protein sequence ID" value="XCH23837.1"/>
    <property type="molecule type" value="Genomic_DNA"/>
</dbReference>
<evidence type="ECO:0000259" key="18">
    <source>
        <dbReference type="SMART" id="SM00642"/>
    </source>
</evidence>
<feature type="domain" description="Glycosyl hydrolase family 13 catalytic" evidence="18">
    <location>
        <begin position="111"/>
        <end position="455"/>
    </location>
</feature>
<dbReference type="GO" id="GO:0005737">
    <property type="term" value="C:cytoplasm"/>
    <property type="evidence" value="ECO:0007669"/>
    <property type="project" value="UniProtKB-SubCell"/>
</dbReference>
<sequence length="610" mass="68759">MRITGANYSTGHCKFSVWAPEKETMRLALAGRAPVAMQKNEEGYFETELRDVGPGARYRFIPDDGSGYPDPASHFQPDGVHGDSEVVDHNAFKWTDNAWHGLPLKDLIFYEIHTGTFTQEGTFEGIISKLDYLAGLGVNAIELMPVCQFPGGRNWGYDMVFPYAVQNSYGGPDGLKALVDAAHAKGLAVFLDVVFNHVGPEGNYLPQFGPYFTDQYATPWGNAINLDGTWSDGVRNYFCNAILHWYEHYHIDGLRVDAVHMMFDNGAVHFWELVSEKLGELRQRLGRNFYLIAECDLNSPRVVKSPENGGWGFQAQWLDDFHHALYVLLDERGRDRYEDFGSIRQWAKAYTDGFVHSGEYVRFRKRRHGASSAGIPGDKFVVFNQNHDQVGNRVGGERLSMLVSFERQKIAAAAILLAPYLPMLFMGEEYGAKTPFFYFVSHSDEELIRKVVEGRRKEFENYNWEKDPPNPQDEDTFRQSKLDWSETGEAAQAILLRWHQSLIILRKTHPALRQFAKNDVAVDVIGTRCLVLYRRSADQTRELACVFNLGDEGVEVPLPENGKEWVKVLDSGDAEWGGELKPGEGSNRLEGAPKVVVGKQGVVILDSIAS</sequence>
<keyword evidence="6" id="KW-0963">Cytoplasm</keyword>
<dbReference type="EC" id="3.2.1.141" evidence="4 13"/>
<evidence type="ECO:0000256" key="8">
    <source>
        <dbReference type="ARBA" id="ARBA00023277"/>
    </source>
</evidence>
<accession>A0AAU8FJW8</accession>
<evidence type="ECO:0000256" key="5">
    <source>
        <dbReference type="ARBA" id="ARBA00015938"/>
    </source>
</evidence>
<comment type="similarity">
    <text evidence="3 14">Belongs to the glycosyl hydrolase 13 family.</text>
</comment>
<dbReference type="GO" id="GO:0005992">
    <property type="term" value="P:trehalose biosynthetic process"/>
    <property type="evidence" value="ECO:0007669"/>
    <property type="project" value="UniProtKB-UniRule"/>
</dbReference>
<evidence type="ECO:0000256" key="11">
    <source>
        <dbReference type="ARBA" id="ARBA00033284"/>
    </source>
</evidence>
<organism evidence="19">
    <name type="scientific">Dyadobacter sp. 676</name>
    <dbReference type="NCBI Taxonomy" id="3088362"/>
    <lineage>
        <taxon>Bacteria</taxon>
        <taxon>Pseudomonadati</taxon>
        <taxon>Bacteroidota</taxon>
        <taxon>Cytophagia</taxon>
        <taxon>Cytophagales</taxon>
        <taxon>Spirosomataceae</taxon>
        <taxon>Dyadobacter</taxon>
    </lineage>
</organism>
<dbReference type="RefSeq" id="WP_353719161.1">
    <property type="nucleotide sequence ID" value="NZ_CP159289.1"/>
</dbReference>
<feature type="active site" description="Nucleophile" evidence="15">
    <location>
        <position position="257"/>
    </location>
</feature>
<evidence type="ECO:0000256" key="9">
    <source>
        <dbReference type="ARBA" id="ARBA00023295"/>
    </source>
</evidence>
<dbReference type="InterPro" id="IPR017853">
    <property type="entry name" value="GH"/>
</dbReference>
<evidence type="ECO:0000256" key="16">
    <source>
        <dbReference type="PIRSR" id="PIRSR006337-2"/>
    </source>
</evidence>
<evidence type="ECO:0000256" key="12">
    <source>
        <dbReference type="ARBA" id="ARBA00034013"/>
    </source>
</evidence>
<protein>
    <recommendedName>
        <fullName evidence="5 13">Malto-oligosyltrehalose trehalohydrolase</fullName>
        <shortName evidence="14">MTHase</shortName>
        <ecNumber evidence="4 13">3.2.1.141</ecNumber>
    </recommendedName>
    <alternativeName>
        <fullName evidence="11 14">4-alpha-D-((1-&gt;4)-alpha-D-glucano)trehalose trehalohydrolase</fullName>
    </alternativeName>
    <alternativeName>
        <fullName evidence="10 14">Maltooligosyl trehalose trehalohydrolase</fullName>
    </alternativeName>
</protein>
<comment type="pathway">
    <text evidence="2 14">Glycan biosynthesis; trehalose biosynthesis.</text>
</comment>
<evidence type="ECO:0000256" key="3">
    <source>
        <dbReference type="ARBA" id="ARBA00008061"/>
    </source>
</evidence>
<dbReference type="SMART" id="SM00642">
    <property type="entry name" value="Aamy"/>
    <property type="match status" value="1"/>
</dbReference>
<dbReference type="PANTHER" id="PTHR43651">
    <property type="entry name" value="1,4-ALPHA-GLUCAN-BRANCHING ENZYME"/>
    <property type="match status" value="1"/>
</dbReference>
<dbReference type="Pfam" id="PF00128">
    <property type="entry name" value="Alpha-amylase"/>
    <property type="match status" value="1"/>
</dbReference>
<feature type="binding site" evidence="16">
    <location>
        <begin position="387"/>
        <end position="392"/>
    </location>
    <ligand>
        <name>substrate</name>
    </ligand>
</feature>
<evidence type="ECO:0000256" key="15">
    <source>
        <dbReference type="PIRSR" id="PIRSR006337-1"/>
    </source>
</evidence>
<comment type="subcellular location">
    <subcellularLocation>
        <location evidence="1 15">Cytoplasm</location>
    </subcellularLocation>
</comment>
<dbReference type="InterPro" id="IPR013783">
    <property type="entry name" value="Ig-like_fold"/>
</dbReference>
<feature type="site" description="Transition state stabilizer" evidence="17">
    <location>
        <position position="388"/>
    </location>
</feature>
<dbReference type="SUPFAM" id="SSF81296">
    <property type="entry name" value="E set domains"/>
    <property type="match status" value="1"/>
</dbReference>
<proteinExistence type="inferred from homology"/>
<dbReference type="CDD" id="cd02853">
    <property type="entry name" value="E_set_MTHase_like_N"/>
    <property type="match status" value="1"/>
</dbReference>
<dbReference type="InterPro" id="IPR012768">
    <property type="entry name" value="Trehalose_TreZ"/>
</dbReference>
<reference evidence="19" key="1">
    <citation type="submission" date="2024-06" db="EMBL/GenBank/DDBJ databases">
        <title>Sequencing and assembly of the genome of Dyadobacter sp. strain 676, a symbiont of Cyamopsis tetragonoloba.</title>
        <authorList>
            <person name="Guro P."/>
            <person name="Sazanova A."/>
            <person name="Kuznetsova I."/>
            <person name="Belimov A."/>
            <person name="Safronova V."/>
        </authorList>
    </citation>
    <scope>NUCLEOTIDE SEQUENCE</scope>
    <source>
        <strain evidence="19">676</strain>
    </source>
</reference>
<evidence type="ECO:0000256" key="13">
    <source>
        <dbReference type="NCBIfam" id="TIGR02402"/>
    </source>
</evidence>
<dbReference type="AlphaFoldDB" id="A0AAU8FJW8"/>
<evidence type="ECO:0000256" key="10">
    <source>
        <dbReference type="ARBA" id="ARBA00032057"/>
    </source>
</evidence>
<evidence type="ECO:0000256" key="14">
    <source>
        <dbReference type="PIRNR" id="PIRNR006337"/>
    </source>
</evidence>
<evidence type="ECO:0000313" key="19">
    <source>
        <dbReference type="EMBL" id="XCH23837.1"/>
    </source>
</evidence>
<evidence type="ECO:0000256" key="4">
    <source>
        <dbReference type="ARBA" id="ARBA00012268"/>
    </source>
</evidence>
<feature type="binding site" evidence="16">
    <location>
        <begin position="255"/>
        <end position="260"/>
    </location>
    <ligand>
        <name>substrate</name>
    </ligand>
</feature>
<dbReference type="GO" id="GO:0033942">
    <property type="term" value="F:4-alpha-D-(1-&gt;4)-alpha-D-glucanotrehalose trehalohydrolase activity"/>
    <property type="evidence" value="ECO:0007669"/>
    <property type="project" value="UniProtKB-EC"/>
</dbReference>
<evidence type="ECO:0000256" key="1">
    <source>
        <dbReference type="ARBA" id="ARBA00004496"/>
    </source>
</evidence>
<dbReference type="Gene3D" id="2.60.40.10">
    <property type="entry name" value="Immunoglobulins"/>
    <property type="match status" value="1"/>
</dbReference>
<feature type="binding site" evidence="16">
    <location>
        <begin position="319"/>
        <end position="323"/>
    </location>
    <ligand>
        <name>substrate</name>
    </ligand>
</feature>
<dbReference type="PIRSF" id="PIRSF006337">
    <property type="entry name" value="Trehalose_TreZ"/>
    <property type="match status" value="1"/>
</dbReference>
<keyword evidence="9 14" id="KW-0326">Glycosidase</keyword>
<comment type="catalytic activity">
    <reaction evidence="12 14">
        <text>hydrolysis of (1-&gt;4)-alpha-D-glucosidic linkage in 4-alpha-D-[(1-&gt;4)-alpha-D-glucanosyl]n trehalose to yield trehalose and (1-&gt;4)-alpha-D-glucan.</text>
        <dbReference type="EC" id="3.2.1.141"/>
    </reaction>
</comment>
<dbReference type="InterPro" id="IPR044901">
    <property type="entry name" value="Trehalose_TreZ_E-set_sf"/>
</dbReference>
<evidence type="ECO:0000256" key="2">
    <source>
        <dbReference type="ARBA" id="ARBA00005199"/>
    </source>
</evidence>
<dbReference type="InterPro" id="IPR014756">
    <property type="entry name" value="Ig_E-set"/>
</dbReference>